<dbReference type="VEuPathDB" id="VectorBase:CPIJ010625"/>
<accession>B0WV14</accession>
<dbReference type="InParanoid" id="B0WV14"/>
<evidence type="ECO:0000313" key="3">
    <source>
        <dbReference type="Proteomes" id="UP000002320"/>
    </source>
</evidence>
<dbReference type="EMBL" id="DS232115">
    <property type="protein sequence ID" value="EDS35342.1"/>
    <property type="molecule type" value="Genomic_DNA"/>
</dbReference>
<dbReference type="Proteomes" id="UP000002320">
    <property type="component" value="Unassembled WGS sequence"/>
</dbReference>
<evidence type="ECO:0000313" key="2">
    <source>
        <dbReference type="EnsemblMetazoa" id="CPIJ010625-PA"/>
    </source>
</evidence>
<reference evidence="2" key="2">
    <citation type="submission" date="2020-05" db="UniProtKB">
        <authorList>
            <consortium name="EnsemblMetazoa"/>
        </authorList>
    </citation>
    <scope>IDENTIFICATION</scope>
    <source>
        <strain evidence="2">JHB</strain>
    </source>
</reference>
<reference evidence="1" key="1">
    <citation type="submission" date="2007-03" db="EMBL/GenBank/DDBJ databases">
        <title>Annotation of Culex pipiens quinquefasciatus.</title>
        <authorList>
            <consortium name="The Broad Institute Genome Sequencing Platform"/>
            <person name="Atkinson P.W."/>
            <person name="Hemingway J."/>
            <person name="Christensen B.M."/>
            <person name="Higgs S."/>
            <person name="Kodira C."/>
            <person name="Hannick L."/>
            <person name="Megy K."/>
            <person name="O'Leary S."/>
            <person name="Pearson M."/>
            <person name="Haas B.J."/>
            <person name="Mauceli E."/>
            <person name="Wortman J.R."/>
            <person name="Lee N.H."/>
            <person name="Guigo R."/>
            <person name="Stanke M."/>
            <person name="Alvarado L."/>
            <person name="Amedeo P."/>
            <person name="Antoine C.H."/>
            <person name="Arensburger P."/>
            <person name="Bidwell S.L."/>
            <person name="Crawford M."/>
            <person name="Camaro F."/>
            <person name="Devon K."/>
            <person name="Engels R."/>
            <person name="Hammond M."/>
            <person name="Howarth C."/>
            <person name="Koehrsen M."/>
            <person name="Lawson D."/>
            <person name="Montgomery P."/>
            <person name="Nene V."/>
            <person name="Nusbaum C."/>
            <person name="Puiu D."/>
            <person name="Romero-Severson J."/>
            <person name="Severson D.W."/>
            <person name="Shumway M."/>
            <person name="Sisk P."/>
            <person name="Stolte C."/>
            <person name="Zeng Q."/>
            <person name="Eisenstadt E."/>
            <person name="Fraser-Liggett C."/>
            <person name="Strausberg R."/>
            <person name="Galagan J."/>
            <person name="Birren B."/>
            <person name="Collins F.H."/>
        </authorList>
    </citation>
    <scope>NUCLEOTIDE SEQUENCE [LARGE SCALE GENOMIC DNA]</scope>
    <source>
        <strain evidence="1">JHB</strain>
    </source>
</reference>
<dbReference type="AlphaFoldDB" id="B0WV14"/>
<keyword evidence="3" id="KW-1185">Reference proteome</keyword>
<gene>
    <name evidence="2" type="primary">6054810</name>
    <name evidence="1" type="ORF">CpipJ_CPIJ010625</name>
</gene>
<dbReference type="KEGG" id="cqu:CpipJ_CPIJ010625"/>
<sequence>MLGKREELWTWTASKVASGKRALPNGCADLAGRQARRAPDADRVP</sequence>
<proteinExistence type="predicted"/>
<organism>
    <name type="scientific">Culex quinquefasciatus</name>
    <name type="common">Southern house mosquito</name>
    <name type="synonym">Culex pungens</name>
    <dbReference type="NCBI Taxonomy" id="7176"/>
    <lineage>
        <taxon>Eukaryota</taxon>
        <taxon>Metazoa</taxon>
        <taxon>Ecdysozoa</taxon>
        <taxon>Arthropoda</taxon>
        <taxon>Hexapoda</taxon>
        <taxon>Insecta</taxon>
        <taxon>Pterygota</taxon>
        <taxon>Neoptera</taxon>
        <taxon>Endopterygota</taxon>
        <taxon>Diptera</taxon>
        <taxon>Nematocera</taxon>
        <taxon>Culicoidea</taxon>
        <taxon>Culicidae</taxon>
        <taxon>Culicinae</taxon>
        <taxon>Culicini</taxon>
        <taxon>Culex</taxon>
        <taxon>Culex</taxon>
    </lineage>
</organism>
<dbReference type="HOGENOM" id="CLU_3208133_0_0_1"/>
<protein>
    <submittedName>
        <fullName evidence="1 2">Uncharacterized protein</fullName>
    </submittedName>
</protein>
<dbReference type="EnsemblMetazoa" id="CPIJ010625-RA">
    <property type="protein sequence ID" value="CPIJ010625-PA"/>
    <property type="gene ID" value="CPIJ010625"/>
</dbReference>
<name>B0WV14_CULQU</name>
<evidence type="ECO:0000313" key="1">
    <source>
        <dbReference type="EMBL" id="EDS35342.1"/>
    </source>
</evidence>